<accession>A0A1I2KGE5</accession>
<gene>
    <name evidence="2" type="ORF">SAMN04488120_11915</name>
</gene>
<feature type="transmembrane region" description="Helical" evidence="1">
    <location>
        <begin position="21"/>
        <end position="43"/>
    </location>
</feature>
<dbReference type="InterPro" id="IPR045584">
    <property type="entry name" value="Pilin-like"/>
</dbReference>
<dbReference type="Proteomes" id="UP000199771">
    <property type="component" value="Unassembled WGS sequence"/>
</dbReference>
<organism evidence="2 3">
    <name type="scientific">Fontimonas thermophila</name>
    <dbReference type="NCBI Taxonomy" id="1076937"/>
    <lineage>
        <taxon>Bacteria</taxon>
        <taxon>Pseudomonadati</taxon>
        <taxon>Pseudomonadota</taxon>
        <taxon>Gammaproteobacteria</taxon>
        <taxon>Nevskiales</taxon>
        <taxon>Nevskiaceae</taxon>
        <taxon>Fontimonas</taxon>
    </lineage>
</organism>
<dbReference type="Pfam" id="PF07963">
    <property type="entry name" value="N_methyl"/>
    <property type="match status" value="1"/>
</dbReference>
<dbReference type="Pfam" id="PF16732">
    <property type="entry name" value="ComP_DUS"/>
    <property type="match status" value="1"/>
</dbReference>
<sequence length="155" mass="16504">MAMPSAFQSHLQTARHRKGFSLIELMIVVAVIGILAAIAYPSYTNSVTKSKRRAAQACLAEFATFMERYYTTNLRYVDASNNPPVLPALDCASAQNAGADYTFGFAAGSPTATTYTLQAAPRGRQATRDAQCGTLTLNHTGTRGVTGSGGVSQCW</sequence>
<evidence type="ECO:0000313" key="2">
    <source>
        <dbReference type="EMBL" id="SFF66072.1"/>
    </source>
</evidence>
<protein>
    <submittedName>
        <fullName evidence="2">Type IV pilus assembly protein PilE</fullName>
    </submittedName>
</protein>
<dbReference type="Gene3D" id="3.30.700.10">
    <property type="entry name" value="Glycoprotein, Type 4 Pilin"/>
    <property type="match status" value="1"/>
</dbReference>
<keyword evidence="3" id="KW-1185">Reference proteome</keyword>
<keyword evidence="1" id="KW-0812">Transmembrane</keyword>
<dbReference type="GO" id="GO:0043683">
    <property type="term" value="P:type IV pilus assembly"/>
    <property type="evidence" value="ECO:0007669"/>
    <property type="project" value="InterPro"/>
</dbReference>
<dbReference type="PANTHER" id="PTHR30093:SF47">
    <property type="entry name" value="TYPE IV PILUS NON-CORE MINOR PILIN PILE"/>
    <property type="match status" value="1"/>
</dbReference>
<dbReference type="EMBL" id="FOOC01000019">
    <property type="protein sequence ID" value="SFF66072.1"/>
    <property type="molecule type" value="Genomic_DNA"/>
</dbReference>
<dbReference type="STRING" id="1076937.SAMN04488120_11915"/>
<dbReference type="InterPro" id="IPR012902">
    <property type="entry name" value="N_methyl_site"/>
</dbReference>
<proteinExistence type="predicted"/>
<name>A0A1I2KGE5_9GAMM</name>
<dbReference type="PROSITE" id="PS00409">
    <property type="entry name" value="PROKAR_NTER_METHYL"/>
    <property type="match status" value="1"/>
</dbReference>
<dbReference type="PANTHER" id="PTHR30093">
    <property type="entry name" value="GENERAL SECRETION PATHWAY PROTEIN G"/>
    <property type="match status" value="1"/>
</dbReference>
<keyword evidence="1" id="KW-0472">Membrane</keyword>
<dbReference type="NCBIfam" id="TIGR02532">
    <property type="entry name" value="IV_pilin_GFxxxE"/>
    <property type="match status" value="1"/>
</dbReference>
<reference evidence="2 3" key="1">
    <citation type="submission" date="2016-10" db="EMBL/GenBank/DDBJ databases">
        <authorList>
            <person name="de Groot N.N."/>
        </authorList>
    </citation>
    <scope>NUCLEOTIDE SEQUENCE [LARGE SCALE GENOMIC DNA]</scope>
    <source>
        <strain evidence="2 3">DSM 23609</strain>
    </source>
</reference>
<evidence type="ECO:0000313" key="3">
    <source>
        <dbReference type="Proteomes" id="UP000199771"/>
    </source>
</evidence>
<keyword evidence="1" id="KW-1133">Transmembrane helix</keyword>
<dbReference type="InterPro" id="IPR031982">
    <property type="entry name" value="PilE-like"/>
</dbReference>
<evidence type="ECO:0000256" key="1">
    <source>
        <dbReference type="SAM" id="Phobius"/>
    </source>
</evidence>
<dbReference type="AlphaFoldDB" id="A0A1I2KGE5"/>
<dbReference type="RefSeq" id="WP_301331464.1">
    <property type="nucleotide sequence ID" value="NZ_FOOC01000019.1"/>
</dbReference>
<dbReference type="SUPFAM" id="SSF54523">
    <property type="entry name" value="Pili subunits"/>
    <property type="match status" value="1"/>
</dbReference>